<dbReference type="PANTHER" id="PTHR21499">
    <property type="entry name" value="ASPARTATE KINASE"/>
    <property type="match status" value="1"/>
</dbReference>
<dbReference type="GO" id="GO:0009090">
    <property type="term" value="P:homoserine biosynthetic process"/>
    <property type="evidence" value="ECO:0007669"/>
    <property type="project" value="TreeGrafter"/>
</dbReference>
<evidence type="ECO:0000256" key="6">
    <source>
        <dbReference type="ARBA" id="ARBA00013059"/>
    </source>
</evidence>
<comment type="pathway">
    <text evidence="4 18">Amino-acid biosynthesis; L-threonine biosynthesis; L-threonine from L-aspartate: step 1/5.</text>
</comment>
<dbReference type="Pfam" id="PF22468">
    <property type="entry name" value="ACT_9"/>
    <property type="match status" value="1"/>
</dbReference>
<dbReference type="UniPathway" id="UPA00050">
    <property type="reaction ID" value="UER00461"/>
</dbReference>
<accession>A0A5Q0GYB6</accession>
<dbReference type="Proteomes" id="UP000325787">
    <property type="component" value="Chromosome"/>
</dbReference>
<feature type="domain" description="Aspartate/glutamate/uridylate kinase" evidence="19">
    <location>
        <begin position="3"/>
        <end position="230"/>
    </location>
</feature>
<dbReference type="PIRSF" id="PIRSF000726">
    <property type="entry name" value="Asp_kin"/>
    <property type="match status" value="1"/>
</dbReference>
<evidence type="ECO:0000259" key="19">
    <source>
        <dbReference type="Pfam" id="PF00696"/>
    </source>
</evidence>
<dbReference type="PANTHER" id="PTHR21499:SF3">
    <property type="entry name" value="ASPARTOKINASE"/>
    <property type="match status" value="1"/>
</dbReference>
<dbReference type="KEGG" id="ssyi:EKG83_17790"/>
<evidence type="ECO:0000256" key="17">
    <source>
        <dbReference type="RuleBase" id="RU003448"/>
    </source>
</evidence>
<protein>
    <recommendedName>
        <fullName evidence="7 17">Aspartokinase</fullName>
        <ecNumber evidence="6 17">2.7.2.4</ecNumber>
    </recommendedName>
</protein>
<evidence type="ECO:0000256" key="2">
    <source>
        <dbReference type="ARBA" id="ARBA00004766"/>
    </source>
</evidence>
<dbReference type="SUPFAM" id="SSF53633">
    <property type="entry name" value="Carbamate kinase-like"/>
    <property type="match status" value="1"/>
</dbReference>
<evidence type="ECO:0000313" key="21">
    <source>
        <dbReference type="EMBL" id="QFZ19056.1"/>
    </source>
</evidence>
<gene>
    <name evidence="21" type="ORF">EKG83_17790</name>
</gene>
<evidence type="ECO:0000256" key="15">
    <source>
        <dbReference type="ARBA" id="ARBA00047872"/>
    </source>
</evidence>
<dbReference type="NCBIfam" id="TIGR00657">
    <property type="entry name" value="asp_kinases"/>
    <property type="match status" value="1"/>
</dbReference>
<dbReference type="EMBL" id="CP034550">
    <property type="protein sequence ID" value="QFZ19056.1"/>
    <property type="molecule type" value="Genomic_DNA"/>
</dbReference>
<dbReference type="InterPro" id="IPR005260">
    <property type="entry name" value="Asp_kin_monofn"/>
</dbReference>
<dbReference type="Gene3D" id="3.30.2130.10">
    <property type="entry name" value="VC0802-like"/>
    <property type="match status" value="1"/>
</dbReference>
<dbReference type="InterPro" id="IPR045865">
    <property type="entry name" value="ACT-like_dom_sf"/>
</dbReference>
<dbReference type="RefSeq" id="WP_051766978.1">
    <property type="nucleotide sequence ID" value="NZ_CP034550.1"/>
</dbReference>
<evidence type="ECO:0000256" key="4">
    <source>
        <dbReference type="ARBA" id="ARBA00005139"/>
    </source>
</evidence>
<feature type="domain" description="Aspartokinase ACT" evidence="20">
    <location>
        <begin position="348"/>
        <end position="406"/>
    </location>
</feature>
<feature type="binding site" evidence="16">
    <location>
        <begin position="7"/>
        <end position="10"/>
    </location>
    <ligand>
        <name>ATP</name>
        <dbReference type="ChEBI" id="CHEBI:30616"/>
    </ligand>
</feature>
<comment type="similarity">
    <text evidence="5 17">Belongs to the aspartokinase family.</text>
</comment>
<dbReference type="Pfam" id="PF00696">
    <property type="entry name" value="AA_kinase"/>
    <property type="match status" value="1"/>
</dbReference>
<dbReference type="AlphaFoldDB" id="A0A5Q0GYB6"/>
<evidence type="ECO:0000256" key="11">
    <source>
        <dbReference type="ARBA" id="ARBA00022777"/>
    </source>
</evidence>
<evidence type="ECO:0000256" key="14">
    <source>
        <dbReference type="ARBA" id="ARBA00023154"/>
    </source>
</evidence>
<evidence type="ECO:0000256" key="13">
    <source>
        <dbReference type="ARBA" id="ARBA00022915"/>
    </source>
</evidence>
<feature type="binding site" evidence="16">
    <location>
        <begin position="173"/>
        <end position="174"/>
    </location>
    <ligand>
        <name>ATP</name>
        <dbReference type="ChEBI" id="CHEBI:30616"/>
    </ligand>
</feature>
<dbReference type="SUPFAM" id="SSF55021">
    <property type="entry name" value="ACT-like"/>
    <property type="match status" value="1"/>
</dbReference>
<dbReference type="UniPathway" id="UPA00034">
    <property type="reaction ID" value="UER00015"/>
</dbReference>
<dbReference type="GO" id="GO:0004072">
    <property type="term" value="F:aspartate kinase activity"/>
    <property type="evidence" value="ECO:0007669"/>
    <property type="project" value="UniProtKB-EC"/>
</dbReference>
<evidence type="ECO:0000256" key="3">
    <source>
        <dbReference type="ARBA" id="ARBA00004986"/>
    </source>
</evidence>
<evidence type="ECO:0000313" key="22">
    <source>
        <dbReference type="Proteomes" id="UP000325787"/>
    </source>
</evidence>
<evidence type="ECO:0000256" key="7">
    <source>
        <dbReference type="ARBA" id="ARBA00016273"/>
    </source>
</evidence>
<dbReference type="InterPro" id="IPR001048">
    <property type="entry name" value="Asp/Glu/Uridylate_kinase"/>
</dbReference>
<dbReference type="InterPro" id="IPR001341">
    <property type="entry name" value="Asp_kinase"/>
</dbReference>
<dbReference type="GO" id="GO:0005829">
    <property type="term" value="C:cytosol"/>
    <property type="evidence" value="ECO:0007669"/>
    <property type="project" value="TreeGrafter"/>
</dbReference>
<dbReference type="OrthoDB" id="9799110at2"/>
<proteinExistence type="inferred from homology"/>
<comment type="pathway">
    <text evidence="2 18">Amino-acid biosynthesis; L-lysine biosynthesis via DAP pathway; (S)-tetrahydrodipicolinate from L-aspartate: step 1/4.</text>
</comment>
<keyword evidence="11 17" id="KW-0418">Kinase</keyword>
<comment type="catalytic activity">
    <reaction evidence="15 17">
        <text>L-aspartate + ATP = 4-phospho-L-aspartate + ADP</text>
        <dbReference type="Rhea" id="RHEA:23776"/>
        <dbReference type="ChEBI" id="CHEBI:29991"/>
        <dbReference type="ChEBI" id="CHEBI:30616"/>
        <dbReference type="ChEBI" id="CHEBI:57535"/>
        <dbReference type="ChEBI" id="CHEBI:456216"/>
        <dbReference type="EC" id="2.7.2.4"/>
    </reaction>
</comment>
<evidence type="ECO:0000256" key="9">
    <source>
        <dbReference type="ARBA" id="ARBA00022679"/>
    </source>
</evidence>
<evidence type="ECO:0000256" key="5">
    <source>
        <dbReference type="ARBA" id="ARBA00010122"/>
    </source>
</evidence>
<evidence type="ECO:0000256" key="1">
    <source>
        <dbReference type="ARBA" id="ARBA00002843"/>
    </source>
</evidence>
<keyword evidence="22" id="KW-1185">Reference proteome</keyword>
<dbReference type="Gene3D" id="3.40.1160.10">
    <property type="entry name" value="Acetylglutamate kinase-like"/>
    <property type="match status" value="1"/>
</dbReference>
<comment type="function">
    <text evidence="1">Catalyzes the phosphorylation of the beta-carboxyl group of aspartic acid with ATP to yield 4-phospho-L-aspartate, which is involved in the branched biosynthetic pathway leading to the biosynthesis of amino acids lysine, threonine, isoleucine and methionine.</text>
</comment>
<keyword evidence="8 18" id="KW-0028">Amino-acid biosynthesis</keyword>
<dbReference type="PROSITE" id="PS00324">
    <property type="entry name" value="ASPARTOKINASE"/>
    <property type="match status" value="1"/>
</dbReference>
<comment type="pathway">
    <text evidence="3 18">Amino-acid biosynthesis; L-methionine biosynthesis via de novo pathway; L-homoserine from L-aspartate: step 1/3.</text>
</comment>
<feature type="binding site" evidence="16">
    <location>
        <position position="184"/>
    </location>
    <ligand>
        <name>ATP</name>
        <dbReference type="ChEBI" id="CHEBI:30616"/>
    </ligand>
</feature>
<organism evidence="21 22">
    <name type="scientific">Saccharothrix syringae</name>
    <name type="common">Nocardiopsis syringae</name>
    <dbReference type="NCBI Taxonomy" id="103733"/>
    <lineage>
        <taxon>Bacteria</taxon>
        <taxon>Bacillati</taxon>
        <taxon>Actinomycetota</taxon>
        <taxon>Actinomycetes</taxon>
        <taxon>Pseudonocardiales</taxon>
        <taxon>Pseudonocardiaceae</taxon>
        <taxon>Saccharothrix</taxon>
    </lineage>
</organism>
<evidence type="ECO:0000256" key="10">
    <source>
        <dbReference type="ARBA" id="ARBA00022741"/>
    </source>
</evidence>
<dbReference type="InterPro" id="IPR018042">
    <property type="entry name" value="Aspartate_kinase_CS"/>
</dbReference>
<keyword evidence="13" id="KW-0220">Diaminopimelate biosynthesis</keyword>
<keyword evidence="10 16" id="KW-0547">Nucleotide-binding</keyword>
<evidence type="ECO:0000256" key="16">
    <source>
        <dbReference type="PIRSR" id="PIRSR000726-1"/>
    </source>
</evidence>
<evidence type="ECO:0000256" key="18">
    <source>
        <dbReference type="RuleBase" id="RU004249"/>
    </source>
</evidence>
<feature type="binding site" evidence="16">
    <location>
        <position position="74"/>
    </location>
    <ligand>
        <name>substrate</name>
    </ligand>
</feature>
<dbReference type="GO" id="GO:0009088">
    <property type="term" value="P:threonine biosynthetic process"/>
    <property type="evidence" value="ECO:0007669"/>
    <property type="project" value="UniProtKB-UniPathway"/>
</dbReference>
<dbReference type="UniPathway" id="UPA00051">
    <property type="reaction ID" value="UER00462"/>
</dbReference>
<dbReference type="InterPro" id="IPR036393">
    <property type="entry name" value="AceGlu_kinase-like_sf"/>
</dbReference>
<keyword evidence="9 17" id="KW-0808">Transferase</keyword>
<dbReference type="GO" id="GO:0019877">
    <property type="term" value="P:diaminopimelate biosynthetic process"/>
    <property type="evidence" value="ECO:0007669"/>
    <property type="project" value="UniProtKB-KW"/>
</dbReference>
<dbReference type="GO" id="GO:0005524">
    <property type="term" value="F:ATP binding"/>
    <property type="evidence" value="ECO:0007669"/>
    <property type="project" value="UniProtKB-KW"/>
</dbReference>
<name>A0A5Q0GYB6_SACSY</name>
<keyword evidence="14" id="KW-0457">Lysine biosynthesis</keyword>
<evidence type="ECO:0000256" key="8">
    <source>
        <dbReference type="ARBA" id="ARBA00022605"/>
    </source>
</evidence>
<dbReference type="EC" id="2.7.2.4" evidence="6 17"/>
<reference evidence="22" key="1">
    <citation type="journal article" date="2021" name="Curr. Microbiol.">
        <title>Complete genome of nocamycin-producing strain Saccharothrix syringae NRRL B-16468 reveals the biosynthetic potential for secondary metabolites.</title>
        <authorList>
            <person name="Mo X."/>
            <person name="Yang S."/>
        </authorList>
    </citation>
    <scope>NUCLEOTIDE SEQUENCE [LARGE SCALE GENOMIC DNA]</scope>
    <source>
        <strain evidence="22">ATCC 51364 / DSM 43886 / JCM 6844 / KCTC 9398 / NBRC 14523 / NRRL B-16468 / INA 2240</strain>
    </source>
</reference>
<evidence type="ECO:0000259" key="20">
    <source>
        <dbReference type="Pfam" id="PF22468"/>
    </source>
</evidence>
<feature type="binding site" evidence="16">
    <location>
        <position position="47"/>
    </location>
    <ligand>
        <name>substrate</name>
    </ligand>
</feature>
<evidence type="ECO:0000256" key="12">
    <source>
        <dbReference type="ARBA" id="ARBA00022840"/>
    </source>
</evidence>
<dbReference type="InterPro" id="IPR054352">
    <property type="entry name" value="ACT_Aspartokinase"/>
</dbReference>
<dbReference type="GO" id="GO:0009089">
    <property type="term" value="P:lysine biosynthetic process via diaminopimelate"/>
    <property type="evidence" value="ECO:0007669"/>
    <property type="project" value="UniProtKB-UniPathway"/>
</dbReference>
<sequence length="426" mass="43443">MDICIQKYGGSSLAHDVQVAEVARRVARVRRSGTAVVVVVSARGDTTDELVRAATAVSPAPDPRETDKLLATGELASAALLAIALRELGVPAVSLSGPEAGLRAVGRPGAGVIASVDVEPVRSWLAQGHVVVVAGFQALDRDGEVVTLGRGGSDTSAVALAVAHGARVCEIYTDVAGVRRADPRVVPDAGLLGGVPAGVMAEMAFSGARVLHPRSVELAAAHGVDIVVRDASGVGEGSTIFGREPAMLDSDVLEGRAGVVAVTHDDRVTQIVVEARCEVAAGSARALDAVARREIPVDSVTWSAGGGSSLRMAFCVADDAVAGARAAVVEELAGHDCAVVERRDLGRVSVVGTGLLSRPGLTALALDALSGAGIAAECVLCSQARTTFLVPRDRVHDAVRALHERFCLDREDSGAHGDPAAPAVPA</sequence>
<keyword evidence="12 16" id="KW-0067">ATP-binding</keyword>